<organism evidence="1 2">
    <name type="scientific">Albula glossodonta</name>
    <name type="common">roundjaw bonefish</name>
    <dbReference type="NCBI Taxonomy" id="121402"/>
    <lineage>
        <taxon>Eukaryota</taxon>
        <taxon>Metazoa</taxon>
        <taxon>Chordata</taxon>
        <taxon>Craniata</taxon>
        <taxon>Vertebrata</taxon>
        <taxon>Euteleostomi</taxon>
        <taxon>Actinopterygii</taxon>
        <taxon>Neopterygii</taxon>
        <taxon>Teleostei</taxon>
        <taxon>Albuliformes</taxon>
        <taxon>Albulidae</taxon>
        <taxon>Albula</taxon>
    </lineage>
</organism>
<protein>
    <submittedName>
        <fullName evidence="1">Uncharacterized protein</fullName>
    </submittedName>
</protein>
<keyword evidence="2" id="KW-1185">Reference proteome</keyword>
<evidence type="ECO:0000313" key="1">
    <source>
        <dbReference type="EMBL" id="KAG9350026.1"/>
    </source>
</evidence>
<proteinExistence type="predicted"/>
<accession>A0A8T2PE91</accession>
<evidence type="ECO:0000313" key="2">
    <source>
        <dbReference type="Proteomes" id="UP000824540"/>
    </source>
</evidence>
<dbReference type="EMBL" id="JAFBMS010000008">
    <property type="protein sequence ID" value="KAG9350026.1"/>
    <property type="molecule type" value="Genomic_DNA"/>
</dbReference>
<dbReference type="Proteomes" id="UP000824540">
    <property type="component" value="Unassembled WGS sequence"/>
</dbReference>
<feature type="non-terminal residue" evidence="1">
    <location>
        <position position="149"/>
    </location>
</feature>
<dbReference type="OrthoDB" id="8946670at2759"/>
<sequence length="149" mass="15668">YGAALGTGYPNGGGAKATKPGYSAGAGGYPKVGLSNGYGAGLGQSGYPHPGKVIAMGKVATLGQRLAPAMEMVIEMVLVLVHLFQQLLQALALALLSCPMGASKWFRLGWEPMANLLVTVWGSYPMEASPFSPQAWELTPVWEELVNFL</sequence>
<name>A0A8T2PE91_9TELE</name>
<dbReference type="AlphaFoldDB" id="A0A8T2PE91"/>
<gene>
    <name evidence="1" type="ORF">JZ751_026379</name>
</gene>
<comment type="caution">
    <text evidence="1">The sequence shown here is derived from an EMBL/GenBank/DDBJ whole genome shotgun (WGS) entry which is preliminary data.</text>
</comment>
<reference evidence="1" key="1">
    <citation type="thesis" date="2021" institute="BYU ScholarsArchive" country="Provo, UT, USA">
        <title>Applications of and Algorithms for Genome Assembly and Genomic Analyses with an Emphasis on Marine Teleosts.</title>
        <authorList>
            <person name="Pickett B.D."/>
        </authorList>
    </citation>
    <scope>NUCLEOTIDE SEQUENCE</scope>
    <source>
        <strain evidence="1">HI-2016</strain>
    </source>
</reference>